<keyword evidence="5" id="KW-0677">Repeat</keyword>
<evidence type="ECO:0000256" key="5">
    <source>
        <dbReference type="ARBA" id="ARBA00022737"/>
    </source>
</evidence>
<feature type="chain" id="PRO_5046336485" description="protein-tyrosine-phosphatase" evidence="12">
    <location>
        <begin position="25"/>
        <end position="2211"/>
    </location>
</feature>
<evidence type="ECO:0000256" key="10">
    <source>
        <dbReference type="SAM" id="MobiDB-lite"/>
    </source>
</evidence>
<name>A0ABM3XSE4_ERIEU</name>
<feature type="compositionally biased region" description="Polar residues" evidence="10">
    <location>
        <begin position="627"/>
        <end position="656"/>
    </location>
</feature>
<dbReference type="CDD" id="cd03122">
    <property type="entry name" value="alpha_CARP_receptor_like"/>
    <property type="match status" value="1"/>
</dbReference>
<dbReference type="InterPro" id="IPR029021">
    <property type="entry name" value="Prot-tyrosine_phosphatase-like"/>
</dbReference>
<dbReference type="InterPro" id="IPR036398">
    <property type="entry name" value="CA_dom_sf"/>
</dbReference>
<dbReference type="PROSITE" id="PS51144">
    <property type="entry name" value="ALPHA_CA_2"/>
    <property type="match status" value="1"/>
</dbReference>
<feature type="signal peptide" evidence="12">
    <location>
        <begin position="1"/>
        <end position="24"/>
    </location>
</feature>
<reference evidence="17" key="1">
    <citation type="submission" date="2025-08" db="UniProtKB">
        <authorList>
            <consortium name="RefSeq"/>
        </authorList>
    </citation>
    <scope>IDENTIFICATION</scope>
</reference>
<dbReference type="InterPro" id="IPR016130">
    <property type="entry name" value="Tyr_Pase_AS"/>
</dbReference>
<evidence type="ECO:0000256" key="7">
    <source>
        <dbReference type="ARBA" id="ARBA00022989"/>
    </source>
</evidence>
<feature type="compositionally biased region" description="Polar residues" evidence="10">
    <location>
        <begin position="1385"/>
        <end position="1395"/>
    </location>
</feature>
<feature type="region of interest" description="Disordered" evidence="10">
    <location>
        <begin position="1439"/>
        <end position="1471"/>
    </location>
</feature>
<dbReference type="PROSITE" id="PS50056">
    <property type="entry name" value="TYR_PHOSPHATASE_2"/>
    <property type="match status" value="2"/>
</dbReference>
<feature type="compositionally biased region" description="Acidic residues" evidence="10">
    <location>
        <begin position="1317"/>
        <end position="1330"/>
    </location>
</feature>
<feature type="compositionally biased region" description="Polar residues" evidence="10">
    <location>
        <begin position="512"/>
        <end position="541"/>
    </location>
</feature>
<evidence type="ECO:0000256" key="12">
    <source>
        <dbReference type="SAM" id="SignalP"/>
    </source>
</evidence>
<dbReference type="InterPro" id="IPR000242">
    <property type="entry name" value="PTP_cat"/>
</dbReference>
<dbReference type="Proteomes" id="UP001652624">
    <property type="component" value="Chromosome 8"/>
</dbReference>
<feature type="compositionally biased region" description="Polar residues" evidence="10">
    <location>
        <begin position="1446"/>
        <end position="1464"/>
    </location>
</feature>
<evidence type="ECO:0000256" key="6">
    <source>
        <dbReference type="ARBA" id="ARBA00022912"/>
    </source>
</evidence>
<dbReference type="Pfam" id="PF00102">
    <property type="entry name" value="Y_phosphatase"/>
    <property type="match status" value="2"/>
</dbReference>
<feature type="domain" description="Tyrosine specific protein phosphatases" evidence="14">
    <location>
        <begin position="1805"/>
        <end position="1879"/>
    </location>
</feature>
<keyword evidence="16" id="KW-1185">Reference proteome</keyword>
<evidence type="ECO:0000256" key="8">
    <source>
        <dbReference type="ARBA" id="ARBA00023157"/>
    </source>
</evidence>
<sequence length="2211" mass="244063">MLILKRFFVCLQILCVCYLDWTYGYYRQQRKLVEEIGWSYTGALNQKNWGKKYPTCNSPKQSPINIDEDLTQVNVNLKKLKFLGWDKPSLENTFIHNTGKTVEINLTNDYRLSGGVSEMVFKASKISFHWGKCNMSSDGSEHSLEGQKFPLEMQIYCFDADHFSSFDEAVRGKGKLRTLSILFEIGIEDNLDYKAIIDGIESVSRFGKQAALAPFILLNLLPNSTDKYYTYNGSLTSPPCTDTVDWIVFKDTVSISESQLAVFCEVLTMQQSGYVMLMDYLQNNFREQQYKFSRQVFSSYTGKEEIHEAELDLFPDLIGTGEILKQIEDGKDMEEGTSVNPGRDTVTNQIRRKDPHIPTTSNYYRIGTKYNEAKTNRSPTRGSDFSRKGDVPNMSLDFTSQPVTELDSRKDLTSQTVTEQPPDSQEGTSGSLNEGSKIVLRFPQVNVSGTVQPLNAVSIMESQEVSTDISEEESLLINFKLDAGTDDSSGSTPVTSTVPFISVNISHGYGFSSENPEATTYDTFTPESTRNTSEGSASSGLDDSLKDPSFDGNVWFPSSTGETTQPDVGSGRETYSTEIHIGEPDKTTESSSEDSLMSHGPLVTDLEMPHYSTFVYLPTEVTPHAYTHSSGQHDSASTANVGHSQTTQPVYNGETPLQPSYSSEVFPLVTPLLLDNQILNTTLAASSSDSTLHATPVFPSVDMSVESILSSYDGAPLLPFSSASFSSELFRHVYTVSQTLPQVTSAVESDKVSLHVPLPVAGSELLLEPSLAQYTDVVSHQTTTHAASETLGFGGSESDTLYKMLMLSPVEASSSDVMVHAHSSGPEPSYALSDKEGSRHLFSALYSSAIPVHDSVDVTHQGSLLNSPGHIPPVPMSSLMTPSASLLQPTHGLSGDGEWSGASSDSEFLFPDTDGLKVLNISSPISIAEFTYKTSVFGDDNKPFSKSDMTYGNEPELKISSFSDMIYLSESTAMPNLYDNLNKLNASLQELHMSTSSTKGILSGPLAYTTTKGFDHDISQVPENNFSVQHTYTVSQAFDGTLLKSVLSANSDQASSDPTSTQLLFYVTSASFATEALLQPSFQASDAHTLLKTALATVPSDPVLVESPKVDQISSTVLHLMASSSASSENMLHSTSVPVVDVPPTYNMHTASLHGLTISYASEKYFEPILLKSESSQQVVPSLYSNYELFQTANLEMNHAFPPEGRHVLATPVLSIDVPQNTLTNKLIYSDELSTSTKGSIPDEVFTDVPTVASETLTTADHSVSLGNVSASISAISPNRDDSVTTTKLPFHSKTTSELTHSARFDADSVGGVGNGDTDDYDDDDYDGQDSDGLSIHKCMSCLSYRESEEKVMNESDIQEHSFTDQNNPISYSLSENSKEENKVSGVTSDSQTDMDNPDKSPPTDILSRKHNDGKWETDIQTGTGLLPFTPESKAWAVLTSDEESGSGQTTSDSVNDNETSTDFSFPDVNERDVDGVLEAGDSEITPESPQPSTPTLNSGHSEVFNISEAVASNSSHESRIGLAEGLESEKKAVIPLVIVSALTFICLVVLVGILIYWRKCFQTAHFYLEDSTSPRVISTPPTPIFPISDDVGAIPIKHFPKHVADLHASSGFTEEFETLKEFYQEVQSCTVDLGITADSSNHPDNKHKNRYINIVAYDHSRVKLAQLSEKDGKLTDYINANYVDGYNRPKAYIAAQGPLKSTAEDFWRMVWEHNVEVIVMITNLVEKGRRKCDQYWPADGSEEYGHFMVTQKSVQMLAYYTVRNFTLRNTKIKKGSQKGRSSGRVITQYHYTQWPDMGVPEYSLPVLTFVRKASHAKRHAVGPVVVHCSAGVGRTGTYIVLDSMLQQIQHEGTVNIFGFLKHIRSQRNYLVQTEEQYIFIHDALVEAILSKETEVPDSHIHAYVNGLLIPGPTGKTKLEKHFKLLSQSNIKQSDYSTALKQCNREKNRTSSIIPVERSRVGISSLSGEGTDYINASYIMGYYQSTEFIITQHPLLHTIKDFWRMIWDHNAQLVVMLPDGQNMAEDEFVYWPNKDEPINCESFKVTLMTEEHKCLSNEEKLIIQDFILEATQDDYVLEVRHFQCPKWPNPDSPISKTFELISVIKEEAANRDGPMIVHDEHGGVTAGTFCALTTFMHQLDKENSIDVYQVAKMINLMRPGVFADIEQYQFLYKAVLSLVSTRQEENPSTSLDSNGAALPDGNRAESLESLV</sequence>
<evidence type="ECO:0000256" key="4">
    <source>
        <dbReference type="ARBA" id="ARBA00022692"/>
    </source>
</evidence>
<evidence type="ECO:0000259" key="14">
    <source>
        <dbReference type="PROSITE" id="PS50056"/>
    </source>
</evidence>
<keyword evidence="4 11" id="KW-0812">Transmembrane</keyword>
<evidence type="ECO:0000259" key="13">
    <source>
        <dbReference type="PROSITE" id="PS50055"/>
    </source>
</evidence>
<keyword evidence="6" id="KW-0904">Protein phosphatase</keyword>
<gene>
    <name evidence="17" type="primary">PTPRZ1</name>
</gene>
<dbReference type="PROSITE" id="PS00383">
    <property type="entry name" value="TYR_PHOSPHATASE_1"/>
    <property type="match status" value="1"/>
</dbReference>
<dbReference type="SMART" id="SM00404">
    <property type="entry name" value="PTPc_motif"/>
    <property type="match status" value="2"/>
</dbReference>
<dbReference type="PRINTS" id="PR00700">
    <property type="entry name" value="PRTYPHPHTASE"/>
</dbReference>
<dbReference type="RefSeq" id="XP_060051739.1">
    <property type="nucleotide sequence ID" value="XM_060195756.1"/>
</dbReference>
<feature type="compositionally biased region" description="Polar residues" evidence="10">
    <location>
        <begin position="556"/>
        <end position="577"/>
    </location>
</feature>
<feature type="compositionally biased region" description="Basic and acidic residues" evidence="10">
    <location>
        <begin position="1351"/>
        <end position="1363"/>
    </location>
</feature>
<feature type="compositionally biased region" description="Polar residues" evidence="10">
    <location>
        <begin position="337"/>
        <end position="349"/>
    </location>
</feature>
<feature type="region of interest" description="Disordered" evidence="10">
    <location>
        <begin position="1351"/>
        <end position="1418"/>
    </location>
</feature>
<keyword evidence="7 11" id="KW-1133">Transmembrane helix</keyword>
<proteinExistence type="inferred from homology"/>
<accession>A0ABM3XSE4</accession>
<evidence type="ECO:0000313" key="16">
    <source>
        <dbReference type="Proteomes" id="UP001652624"/>
    </source>
</evidence>
<keyword evidence="11" id="KW-0472">Membrane</keyword>
<dbReference type="InterPro" id="IPR041887">
    <property type="entry name" value="Alpha_CARP_receptor-type"/>
</dbReference>
<dbReference type="SMART" id="SM01057">
    <property type="entry name" value="Carb_anhydrase"/>
    <property type="match status" value="1"/>
</dbReference>
<keyword evidence="6" id="KW-0378">Hydrolase</keyword>
<feature type="compositionally biased region" description="Basic and acidic residues" evidence="10">
    <location>
        <begin position="1407"/>
        <end position="1418"/>
    </location>
</feature>
<evidence type="ECO:0000256" key="1">
    <source>
        <dbReference type="ARBA" id="ARBA00004479"/>
    </source>
</evidence>
<dbReference type="PANTHER" id="PTHR19134:SF461">
    <property type="entry name" value="RECEPTOR-TYPE TYROSINE-PROTEIN PHOSPHATASE ZETA"/>
    <property type="match status" value="1"/>
</dbReference>
<comment type="similarity">
    <text evidence="2">Belongs to the protein-tyrosine phosphatase family. Receptor class 5 subfamily.</text>
</comment>
<feature type="region of interest" description="Disordered" evidence="10">
    <location>
        <begin position="625"/>
        <end position="656"/>
    </location>
</feature>
<evidence type="ECO:0000259" key="15">
    <source>
        <dbReference type="PROSITE" id="PS51144"/>
    </source>
</evidence>
<feature type="domain" description="Tyrosine-protein phosphatase" evidence="13">
    <location>
        <begin position="1919"/>
        <end position="2178"/>
    </location>
</feature>
<dbReference type="InterPro" id="IPR000387">
    <property type="entry name" value="Tyr_Pase_dom"/>
</dbReference>
<dbReference type="InterPro" id="IPR050348">
    <property type="entry name" value="Protein-Tyr_Phosphatase"/>
</dbReference>
<dbReference type="InterPro" id="IPR001148">
    <property type="entry name" value="CA_dom"/>
</dbReference>
<dbReference type="EC" id="3.1.3.48" evidence="3"/>
<feature type="transmembrane region" description="Helical" evidence="11">
    <location>
        <begin position="1533"/>
        <end position="1558"/>
    </location>
</feature>
<feature type="region of interest" description="Disordered" evidence="10">
    <location>
        <begin position="2185"/>
        <end position="2211"/>
    </location>
</feature>
<dbReference type="Pfam" id="PF00194">
    <property type="entry name" value="Carb_anhydrase"/>
    <property type="match status" value="1"/>
</dbReference>
<comment type="subcellular location">
    <subcellularLocation>
        <location evidence="1">Membrane</location>
        <topology evidence="1">Single-pass type I membrane protein</topology>
    </subcellularLocation>
</comment>
<feature type="domain" description="Tyrosine specific protein phosphatases" evidence="14">
    <location>
        <begin position="2095"/>
        <end position="2169"/>
    </location>
</feature>
<dbReference type="SUPFAM" id="SSF51069">
    <property type="entry name" value="Carbonic anhydrase"/>
    <property type="match status" value="1"/>
</dbReference>
<evidence type="ECO:0000256" key="11">
    <source>
        <dbReference type="SAM" id="Phobius"/>
    </source>
</evidence>
<feature type="region of interest" description="Disordered" evidence="10">
    <location>
        <begin position="329"/>
        <end position="433"/>
    </location>
</feature>
<keyword evidence="8" id="KW-1015">Disulfide bond</keyword>
<feature type="compositionally biased region" description="Polar residues" evidence="10">
    <location>
        <begin position="1284"/>
        <end position="1300"/>
    </location>
</feature>
<feature type="compositionally biased region" description="Basic and acidic residues" evidence="10">
    <location>
        <begin position="2202"/>
        <end position="2211"/>
    </location>
</feature>
<dbReference type="SMART" id="SM00194">
    <property type="entry name" value="PTPc"/>
    <property type="match status" value="2"/>
</dbReference>
<dbReference type="Gene3D" id="3.90.190.10">
    <property type="entry name" value="Protein tyrosine phosphatase superfamily"/>
    <property type="match status" value="2"/>
</dbReference>
<dbReference type="SUPFAM" id="SSF52799">
    <property type="entry name" value="(Phosphotyrosine protein) phosphatases II"/>
    <property type="match status" value="2"/>
</dbReference>
<dbReference type="GeneID" id="103115251"/>
<dbReference type="Gene3D" id="3.10.200.10">
    <property type="entry name" value="Alpha carbonic anhydrase"/>
    <property type="match status" value="1"/>
</dbReference>
<keyword evidence="9" id="KW-0325">Glycoprotein</keyword>
<evidence type="ECO:0000256" key="3">
    <source>
        <dbReference type="ARBA" id="ARBA00013064"/>
    </source>
</evidence>
<keyword evidence="17" id="KW-0675">Receptor</keyword>
<feature type="compositionally biased region" description="Polar residues" evidence="10">
    <location>
        <begin position="1364"/>
        <end position="1376"/>
    </location>
</feature>
<evidence type="ECO:0000313" key="17">
    <source>
        <dbReference type="RefSeq" id="XP_060051739.1"/>
    </source>
</evidence>
<keyword evidence="12" id="KW-0732">Signal</keyword>
<evidence type="ECO:0000256" key="9">
    <source>
        <dbReference type="ARBA" id="ARBA00023180"/>
    </source>
</evidence>
<feature type="domain" description="Tyrosine-protein phosphatase" evidence="13">
    <location>
        <begin position="1613"/>
        <end position="1888"/>
    </location>
</feature>
<dbReference type="InterPro" id="IPR003595">
    <property type="entry name" value="Tyr_Pase_cat"/>
</dbReference>
<dbReference type="PANTHER" id="PTHR19134">
    <property type="entry name" value="RECEPTOR-TYPE TYROSINE-PROTEIN PHOSPHATASE"/>
    <property type="match status" value="1"/>
</dbReference>
<organism evidence="16 17">
    <name type="scientific">Erinaceus europaeus</name>
    <name type="common">Western European hedgehog</name>
    <dbReference type="NCBI Taxonomy" id="9365"/>
    <lineage>
        <taxon>Eukaryota</taxon>
        <taxon>Metazoa</taxon>
        <taxon>Chordata</taxon>
        <taxon>Craniata</taxon>
        <taxon>Vertebrata</taxon>
        <taxon>Euteleostomi</taxon>
        <taxon>Mammalia</taxon>
        <taxon>Eutheria</taxon>
        <taxon>Laurasiatheria</taxon>
        <taxon>Eulipotyphla</taxon>
        <taxon>Erinaceidae</taxon>
        <taxon>Erinaceinae</taxon>
        <taxon>Erinaceus</taxon>
    </lineage>
</organism>
<feature type="region of interest" description="Disordered" evidence="10">
    <location>
        <begin position="509"/>
        <end position="599"/>
    </location>
</feature>
<dbReference type="PROSITE" id="PS50055">
    <property type="entry name" value="TYR_PHOSPHATASE_PTP"/>
    <property type="match status" value="2"/>
</dbReference>
<feature type="region of interest" description="Disordered" evidence="10">
    <location>
        <begin position="1279"/>
        <end position="1332"/>
    </location>
</feature>
<evidence type="ECO:0000256" key="2">
    <source>
        <dbReference type="ARBA" id="ARBA00006246"/>
    </source>
</evidence>
<dbReference type="CDD" id="cd17669">
    <property type="entry name" value="R-PTP-Z-2"/>
    <property type="match status" value="1"/>
</dbReference>
<protein>
    <recommendedName>
        <fullName evidence="3">protein-tyrosine-phosphatase</fullName>
        <ecNumber evidence="3">3.1.3.48</ecNumber>
    </recommendedName>
</protein>
<feature type="domain" description="Alpha-carbonic anhydrase" evidence="15">
    <location>
        <begin position="36"/>
        <end position="300"/>
    </location>
</feature>
<feature type="compositionally biased region" description="Polar residues" evidence="10">
    <location>
        <begin position="413"/>
        <end position="433"/>
    </location>
</feature>